<dbReference type="InterPro" id="IPR058240">
    <property type="entry name" value="rSAM_sf"/>
</dbReference>
<dbReference type="InterPro" id="IPR045567">
    <property type="entry name" value="CofH/MnqC-like_C"/>
</dbReference>
<dbReference type="PROSITE" id="PS51918">
    <property type="entry name" value="RADICAL_SAM"/>
    <property type="match status" value="1"/>
</dbReference>
<dbReference type="InterPro" id="IPR006638">
    <property type="entry name" value="Elp3/MiaA/NifB-like_rSAM"/>
</dbReference>
<dbReference type="GO" id="GO:0016491">
    <property type="term" value="F:oxidoreductase activity"/>
    <property type="evidence" value="ECO:0007669"/>
    <property type="project" value="UniProtKB-KW"/>
</dbReference>
<dbReference type="Pfam" id="PF19288">
    <property type="entry name" value="CofH_C"/>
    <property type="match status" value="1"/>
</dbReference>
<comment type="function">
    <text evidence="6">Radical SAM enzyme that catalyzes the cyclization of dehypoxanthine futalosine (DHFL) into cyclic dehypoxanthine futalosine (CDHFL), a step in the biosynthesis of menaquinone (MK, vitamin K2).</text>
</comment>
<dbReference type="PANTHER" id="PTHR43076:SF1">
    <property type="entry name" value="LIPOYL SYNTHASE 2"/>
    <property type="match status" value="1"/>
</dbReference>
<protein>
    <recommendedName>
        <fullName evidence="6">Cyclic dehypoxanthine futalosine synthase</fullName>
        <shortName evidence="6">Cyclic DHFL synthase</shortName>
        <ecNumber evidence="6">1.21.98.1</ecNumber>
    </recommendedName>
    <alternativeName>
        <fullName evidence="6">Dehypoxanthine futalosine cyclase</fullName>
        <shortName evidence="6">DHFL cyclase</shortName>
    </alternativeName>
    <alternativeName>
        <fullName evidence="6">Menaquinone biosynthetic enzyme MqnC</fullName>
    </alternativeName>
</protein>
<keyword evidence="9" id="KW-1185">Reference proteome</keyword>
<keyword evidence="6" id="KW-0474">Menaquinone biosynthesis</keyword>
<evidence type="ECO:0000256" key="2">
    <source>
        <dbReference type="ARBA" id="ARBA00022691"/>
    </source>
</evidence>
<keyword evidence="5 6" id="KW-0411">Iron-sulfur</keyword>
<dbReference type="SFLD" id="SFLDG01389">
    <property type="entry name" value="menaquinone_synthsis_involved"/>
    <property type="match status" value="2"/>
</dbReference>
<comment type="catalytic activity">
    <reaction evidence="6">
        <text>dehypoxanthine futalosine + S-adenosyl-L-methionine = cyclic dehypoxanthinylfutalosinate + 5'-deoxyadenosine + L-methionine + H(+)</text>
        <dbReference type="Rhea" id="RHEA:33083"/>
        <dbReference type="ChEBI" id="CHEBI:15378"/>
        <dbReference type="ChEBI" id="CHEBI:17319"/>
        <dbReference type="ChEBI" id="CHEBI:57844"/>
        <dbReference type="ChEBI" id="CHEBI:58864"/>
        <dbReference type="ChEBI" id="CHEBI:59789"/>
        <dbReference type="ChEBI" id="CHEBI:64270"/>
        <dbReference type="EC" id="1.21.98.1"/>
    </reaction>
</comment>
<dbReference type="Proteomes" id="UP001157733">
    <property type="component" value="Chromosome"/>
</dbReference>
<proteinExistence type="inferred from homology"/>
<keyword evidence="6 8" id="KW-0560">Oxidoreductase</keyword>
<dbReference type="NCBIfam" id="TIGR03699">
    <property type="entry name" value="menaquin_MqnC"/>
    <property type="match status" value="1"/>
</dbReference>
<comment type="pathway">
    <text evidence="6">Quinol/quinone metabolism; menaquinone biosynthesis.</text>
</comment>
<feature type="binding site" evidence="6">
    <location>
        <position position="82"/>
    </location>
    <ligand>
        <name>[4Fe-4S] cluster</name>
        <dbReference type="ChEBI" id="CHEBI:49883"/>
        <note>4Fe-4S-S-AdoMet</note>
    </ligand>
</feature>
<dbReference type="PIRSF" id="PIRSF004762">
    <property type="entry name" value="CHP00423"/>
    <property type="match status" value="1"/>
</dbReference>
<feature type="binding site" evidence="6">
    <location>
        <position position="79"/>
    </location>
    <ligand>
        <name>[4Fe-4S] cluster</name>
        <dbReference type="ChEBI" id="CHEBI:49883"/>
        <note>4Fe-4S-S-AdoMet</note>
    </ligand>
</feature>
<comment type="cofactor">
    <cofactor evidence="6">
        <name>[4Fe-4S] cluster</name>
        <dbReference type="ChEBI" id="CHEBI:49883"/>
    </cofactor>
    <text evidence="6">Binds 1 [4Fe-4S] cluster. The cluster is coordinated with 3 cysteines and an exchangeable S-adenosyl-L-methionine.</text>
</comment>
<dbReference type="SUPFAM" id="SSF102114">
    <property type="entry name" value="Radical SAM enzymes"/>
    <property type="match status" value="1"/>
</dbReference>
<evidence type="ECO:0000256" key="3">
    <source>
        <dbReference type="ARBA" id="ARBA00022723"/>
    </source>
</evidence>
<dbReference type="InterPro" id="IPR022431">
    <property type="entry name" value="Cyclic_DHFL_synthase_mqnC"/>
</dbReference>
<dbReference type="SFLD" id="SFLDF00342">
    <property type="entry name" value="cyclic_dehypoxanthine_futalosi"/>
    <property type="match status" value="1"/>
</dbReference>
<dbReference type="Gene3D" id="3.20.20.70">
    <property type="entry name" value="Aldolase class I"/>
    <property type="match status" value="1"/>
</dbReference>
<dbReference type="SFLD" id="SFLDG01064">
    <property type="entry name" value="F420__menaquinone_cofactor_bio"/>
    <property type="match status" value="2"/>
</dbReference>
<dbReference type="SFLD" id="SFLDS00029">
    <property type="entry name" value="Radical_SAM"/>
    <property type="match status" value="2"/>
</dbReference>
<dbReference type="InterPro" id="IPR007197">
    <property type="entry name" value="rSAM"/>
</dbReference>
<evidence type="ECO:0000259" key="7">
    <source>
        <dbReference type="PROSITE" id="PS51918"/>
    </source>
</evidence>
<evidence type="ECO:0000313" key="9">
    <source>
        <dbReference type="Proteomes" id="UP001157733"/>
    </source>
</evidence>
<accession>A0ABN8VU73</accession>
<dbReference type="HAMAP" id="MF_00992">
    <property type="entry name" value="MqnC"/>
    <property type="match status" value="1"/>
</dbReference>
<evidence type="ECO:0000256" key="4">
    <source>
        <dbReference type="ARBA" id="ARBA00023004"/>
    </source>
</evidence>
<organism evidence="8 9">
    <name type="scientific">Nitrospina watsonii</name>
    <dbReference type="NCBI Taxonomy" id="1323948"/>
    <lineage>
        <taxon>Bacteria</taxon>
        <taxon>Pseudomonadati</taxon>
        <taxon>Nitrospinota/Tectimicrobiota group</taxon>
        <taxon>Nitrospinota</taxon>
        <taxon>Nitrospinia</taxon>
        <taxon>Nitrospinales</taxon>
        <taxon>Nitrospinaceae</taxon>
        <taxon>Nitrospina</taxon>
    </lineage>
</organism>
<evidence type="ECO:0000313" key="8">
    <source>
        <dbReference type="EMBL" id="CAI2717243.1"/>
    </source>
</evidence>
<evidence type="ECO:0000256" key="6">
    <source>
        <dbReference type="HAMAP-Rule" id="MF_00992"/>
    </source>
</evidence>
<dbReference type="InterPro" id="IPR020050">
    <property type="entry name" value="FO_synthase_su2"/>
</dbReference>
<comment type="similarity">
    <text evidence="6">Belongs to the radical SAM superfamily. MqnC family.</text>
</comment>
<dbReference type="NCBIfam" id="TIGR00423">
    <property type="entry name" value="CofH family radical SAM protein"/>
    <property type="match status" value="1"/>
</dbReference>
<dbReference type="InterPro" id="IPR034405">
    <property type="entry name" value="F420"/>
</dbReference>
<dbReference type="RefSeq" id="WP_282010196.1">
    <property type="nucleotide sequence ID" value="NZ_OX336137.1"/>
</dbReference>
<dbReference type="CDD" id="cd01335">
    <property type="entry name" value="Radical_SAM"/>
    <property type="match status" value="1"/>
</dbReference>
<gene>
    <name evidence="6 8" type="primary">mqnC</name>
    <name evidence="8" type="ORF">NSPWAT_0384</name>
</gene>
<keyword evidence="3 6" id="KW-0479">Metal-binding</keyword>
<feature type="domain" description="Radical SAM core" evidence="7">
    <location>
        <begin position="61"/>
        <end position="296"/>
    </location>
</feature>
<dbReference type="EMBL" id="OX336137">
    <property type="protein sequence ID" value="CAI2717243.1"/>
    <property type="molecule type" value="Genomic_DNA"/>
</dbReference>
<name>A0ABN8VU73_9BACT</name>
<sequence length="366" mass="41172">MNASTSTSDSKAEAILQKALDGQRLSPDEGSALFEANDLTLLGNVATRLARQRRANPDNAVTYIIDRNINYTNVCVTDCAFCAFYRKEDAEDSYVLPFEIIAQKIDEILQHGGRQILMQGGHHKDLKIEYFEDLLSRIKQRFDIHIHALSPPEIVHTSKISKISVKETIERLKTAGLDSIPGGGAEILVDRVRRVISPKKCTTDQWLEVMAIAHRLGLPTTATMMFGHVETFAERIEHLDRLRRQQDETGGFTAFIPWPFQAGNTALKQEIGAKKTSGWEYLKTLAISRIYLDNIPNIQSSWVTQGPKIGQMALYFGANDMGSTMFEENVVSAAGTVYHLDEDGIRRLITDSGYTPQRRSMRYEYV</sequence>
<keyword evidence="2 6" id="KW-0949">S-adenosyl-L-methionine</keyword>
<evidence type="ECO:0000256" key="5">
    <source>
        <dbReference type="ARBA" id="ARBA00023014"/>
    </source>
</evidence>
<reference evidence="8 9" key="1">
    <citation type="submission" date="2022-09" db="EMBL/GenBank/DDBJ databases">
        <authorList>
            <person name="Kop L."/>
        </authorList>
    </citation>
    <scope>NUCLEOTIDE SEQUENCE [LARGE SCALE GENOMIC DNA]</scope>
    <source>
        <strain evidence="8 9">347</strain>
    </source>
</reference>
<keyword evidence="4 6" id="KW-0408">Iron</keyword>
<dbReference type="Pfam" id="PF04055">
    <property type="entry name" value="Radical_SAM"/>
    <property type="match status" value="1"/>
</dbReference>
<dbReference type="EC" id="1.21.98.1" evidence="6"/>
<evidence type="ECO:0000256" key="1">
    <source>
        <dbReference type="ARBA" id="ARBA00022485"/>
    </source>
</evidence>
<feature type="binding site" evidence="6">
    <location>
        <position position="75"/>
    </location>
    <ligand>
        <name>[4Fe-4S] cluster</name>
        <dbReference type="ChEBI" id="CHEBI:49883"/>
        <note>4Fe-4S-S-AdoMet</note>
    </ligand>
</feature>
<dbReference type="SFLD" id="SFLDF00343">
    <property type="entry name" value="aminofutalosine_synthase_(mqnE"/>
    <property type="match status" value="1"/>
</dbReference>
<dbReference type="SMART" id="SM00729">
    <property type="entry name" value="Elp3"/>
    <property type="match status" value="1"/>
</dbReference>
<dbReference type="InterPro" id="IPR013785">
    <property type="entry name" value="Aldolase_TIM"/>
</dbReference>
<dbReference type="PANTHER" id="PTHR43076">
    <property type="entry name" value="FO SYNTHASE (COFH)"/>
    <property type="match status" value="1"/>
</dbReference>
<keyword evidence="1 6" id="KW-0004">4Fe-4S</keyword>